<feature type="compositionally biased region" description="Low complexity" evidence="1">
    <location>
        <begin position="228"/>
        <end position="237"/>
    </location>
</feature>
<dbReference type="InterPro" id="IPR026705">
    <property type="entry name" value="Hid-1/Ecm30"/>
</dbReference>
<feature type="compositionally biased region" description="Polar residues" evidence="1">
    <location>
        <begin position="760"/>
        <end position="775"/>
    </location>
</feature>
<feature type="compositionally biased region" description="Polar residues" evidence="1">
    <location>
        <begin position="440"/>
        <end position="451"/>
    </location>
</feature>
<dbReference type="Pfam" id="PF12722">
    <property type="entry name" value="Hid1"/>
    <property type="match status" value="1"/>
</dbReference>
<dbReference type="GeneID" id="37270538"/>
<name>A0A316Z406_9BASI</name>
<dbReference type="GO" id="GO:0000138">
    <property type="term" value="C:Golgi trans cisterna"/>
    <property type="evidence" value="ECO:0007669"/>
    <property type="project" value="TreeGrafter"/>
</dbReference>
<dbReference type="RefSeq" id="XP_025596786.1">
    <property type="nucleotide sequence ID" value="XM_025742994.1"/>
</dbReference>
<gene>
    <name evidence="2" type="ORF">FA09DRAFT_331366</name>
</gene>
<evidence type="ECO:0000256" key="1">
    <source>
        <dbReference type="SAM" id="MobiDB-lite"/>
    </source>
</evidence>
<evidence type="ECO:0000313" key="3">
    <source>
        <dbReference type="Proteomes" id="UP000245946"/>
    </source>
</evidence>
<dbReference type="OrthoDB" id="432953at2759"/>
<dbReference type="Proteomes" id="UP000245946">
    <property type="component" value="Unassembled WGS sequence"/>
</dbReference>
<feature type="region of interest" description="Disordered" evidence="1">
    <location>
        <begin position="739"/>
        <end position="839"/>
    </location>
</feature>
<accession>A0A316Z406</accession>
<dbReference type="EMBL" id="KZ819299">
    <property type="protein sequence ID" value="PWN96507.1"/>
    <property type="molecule type" value="Genomic_DNA"/>
</dbReference>
<dbReference type="PANTHER" id="PTHR21575:SF12">
    <property type="entry name" value="PROTEIN HID1"/>
    <property type="match status" value="1"/>
</dbReference>
<evidence type="ECO:0000313" key="2">
    <source>
        <dbReference type="EMBL" id="PWN96507.1"/>
    </source>
</evidence>
<feature type="region of interest" description="Disordered" evidence="1">
    <location>
        <begin position="423"/>
        <end position="451"/>
    </location>
</feature>
<dbReference type="AlphaFoldDB" id="A0A316Z406"/>
<reference evidence="2 3" key="1">
    <citation type="journal article" date="2018" name="Mol. Biol. Evol.">
        <title>Broad Genomic Sampling Reveals a Smut Pathogenic Ancestry of the Fungal Clade Ustilaginomycotina.</title>
        <authorList>
            <person name="Kijpornyongpan T."/>
            <person name="Mondo S.J."/>
            <person name="Barry K."/>
            <person name="Sandor L."/>
            <person name="Lee J."/>
            <person name="Lipzen A."/>
            <person name="Pangilinan J."/>
            <person name="LaButti K."/>
            <person name="Hainaut M."/>
            <person name="Henrissat B."/>
            <person name="Grigoriev I.V."/>
            <person name="Spatafora J.W."/>
            <person name="Aime M.C."/>
        </authorList>
    </citation>
    <scope>NUCLEOTIDE SEQUENCE [LARGE SCALE GENOMIC DNA]</scope>
    <source>
        <strain evidence="2 3">MCA 4186</strain>
    </source>
</reference>
<keyword evidence="3" id="KW-1185">Reference proteome</keyword>
<dbReference type="PANTHER" id="PTHR21575">
    <property type="entry name" value="PROTEIN HID1"/>
    <property type="match status" value="1"/>
</dbReference>
<feature type="region of interest" description="Disordered" evidence="1">
    <location>
        <begin position="217"/>
        <end position="243"/>
    </location>
</feature>
<dbReference type="STRING" id="58919.A0A316Z406"/>
<dbReference type="GO" id="GO:0016020">
    <property type="term" value="C:membrane"/>
    <property type="evidence" value="ECO:0007669"/>
    <property type="project" value="TreeGrafter"/>
</dbReference>
<sequence length="983" mass="104300">MFASLPSAVRSYLRLDAPPDVSALLDARDVARILNAFASPAEVFSLLTVTDVRRALVRAPARVHLLVRLLVAHLESLRDDAAFCPRPRQAESGRLPALGGAWGLGLQSSTFRQDAAGGGASVRDRHREALNCIRILTRILPVIMEGDHDATCIAQSEAHAERPDPDSPPAALASTDFERSLFLSRLPAPATADLVLEPRGTREPLPVPEASHFVIDEDETEDGGGPASPGHAPSLPLTASGEGSEPPLIERLVTLVVDLLFYSGFTLPWTAELLALPDSVPVRESRVHYAIWEQGVGSSIELKGTSRTHEANRAETLRLLLVLFSKAIYVPATEQSTHKDAALSFAATLLDRSVALPLLCSLLNTGVKHAGDSHWLASLAGLPGGLVKDRLAGTPTPEETRSTLAGLCLQTLGVLLAWEPTPEDAEAGRPAADPQRPPLASNTSSASLQSNARGEQNVFRFYLSKLHRQADFVLLSTALLDAAAVRGSGSLNPLAHRAAPTLITGGGGPGGGSLAHAPEALLLLWRLLTHNARFRVFMLDDEVRTPLFLSCLLSHALTHKDSVAQQGLVRLCIFMLQDASATSSFALRICARGSAANCRIPNASRLGVVSGTAGQAGTAADALIQAAYAVMASTRGALSALYPPLVIALANTAPSWRGLTVASSARLASLLGSFSAPAFLLADEGNPRLLYFLLEALNAVLHRNAQANPNLMYALLRSRRDVERLSRFTLASGIADVRRSRQRTGNASQAAQPPPRASLTDDTAASAQTSPTMLDTSLAEDEKAQSPVQGEQERVSNGAGNAVPESGAPADIDSSSEKVRGKRRQMSGTNGQSAPGVPTADALDAEDALVAGFSDDELLAAASTIGRNGFIATPAWVASWQSGLPLDTLQVVLMELVPRVEEHCAATGIVGKSDADERILAFLREQTLRDVLPAAPPTHLRAFRWNEQARVWLLSYLWGLVYVSAQLPQCVTCKGAVPSLAVR</sequence>
<dbReference type="GO" id="GO:0005797">
    <property type="term" value="C:Golgi medial cisterna"/>
    <property type="evidence" value="ECO:0007669"/>
    <property type="project" value="TreeGrafter"/>
</dbReference>
<proteinExistence type="predicted"/>
<organism evidence="2 3">
    <name type="scientific">Tilletiopsis washingtonensis</name>
    <dbReference type="NCBI Taxonomy" id="58919"/>
    <lineage>
        <taxon>Eukaryota</taxon>
        <taxon>Fungi</taxon>
        <taxon>Dikarya</taxon>
        <taxon>Basidiomycota</taxon>
        <taxon>Ustilaginomycotina</taxon>
        <taxon>Exobasidiomycetes</taxon>
        <taxon>Entylomatales</taxon>
        <taxon>Entylomatales incertae sedis</taxon>
        <taxon>Tilletiopsis</taxon>
    </lineage>
</organism>
<protein>
    <submittedName>
        <fullName evidence="2">Uncharacterized protein</fullName>
    </submittedName>
</protein>